<reference evidence="2 3" key="1">
    <citation type="journal article" date="2018" name="Int. J. Syst. Evol. Microbiol.">
        <title>Uliginosibacterium sediminicola sp. nov., isolated from freshwater sediment.</title>
        <authorList>
            <person name="Hwang W.M."/>
            <person name="Kim S.M."/>
            <person name="Kang K."/>
            <person name="Ahn T.Y."/>
        </authorList>
    </citation>
    <scope>NUCLEOTIDE SEQUENCE [LARGE SCALE GENOMIC DNA]</scope>
    <source>
        <strain evidence="2 3">M1-21</strain>
    </source>
</reference>
<evidence type="ECO:0000256" key="1">
    <source>
        <dbReference type="SAM" id="SignalP"/>
    </source>
</evidence>
<dbReference type="Gene3D" id="3.10.450.50">
    <property type="match status" value="1"/>
</dbReference>
<gene>
    <name evidence="2" type="ORF">ABDB84_10940</name>
</gene>
<dbReference type="PANTHER" id="PTHR36573:SF1">
    <property type="entry name" value="INTERMEMBRANE PHOSPHOLIPID TRANSPORT SYSTEM BINDING PROTEIN MLAC"/>
    <property type="match status" value="1"/>
</dbReference>
<dbReference type="Proteomes" id="UP001410394">
    <property type="component" value="Unassembled WGS sequence"/>
</dbReference>
<comment type="caution">
    <text evidence="2">The sequence shown here is derived from an EMBL/GenBank/DDBJ whole genome shotgun (WGS) entry which is preliminary data.</text>
</comment>
<keyword evidence="1" id="KW-0732">Signal</keyword>
<dbReference type="Pfam" id="PF05494">
    <property type="entry name" value="MlaC"/>
    <property type="match status" value="1"/>
</dbReference>
<dbReference type="PANTHER" id="PTHR36573">
    <property type="entry name" value="INTERMEMBRANE PHOSPHOLIPID TRANSPORT SYSTEM BINDING PROTEIN MLAC"/>
    <property type="match status" value="1"/>
</dbReference>
<protein>
    <submittedName>
        <fullName evidence="2">ABC transporter substrate-binding protein</fullName>
    </submittedName>
</protein>
<keyword evidence="3" id="KW-1185">Reference proteome</keyword>
<proteinExistence type="predicted"/>
<sequence>MLKFLLRTVMLAALAIPAVHAADEAPDVTIKNLTSEVIDIVKTDKAIQAGDQKRIQEVIETKVLKHFDFNKMTGSAVGRNWNSATPDQKAQLAREFQTLLVRSYSNALTQYKNQTIDVKPLKSAAGETDVTVKTEIKQPGTKPVPIDYDLIKQADGWKIYDVYVAGVSLVANYRDSFGQEIKANGIDGLIKSLHDKNTAKLAEKK</sequence>
<dbReference type="PIRSF" id="PIRSF004649">
    <property type="entry name" value="MlaC"/>
    <property type="match status" value="1"/>
</dbReference>
<accession>A0ABU9YZ08</accession>
<evidence type="ECO:0000313" key="2">
    <source>
        <dbReference type="EMBL" id="MEN3068994.1"/>
    </source>
</evidence>
<dbReference type="Gene3D" id="1.10.10.640">
    <property type="entry name" value="phospholipid-binding protein"/>
    <property type="match status" value="1"/>
</dbReference>
<dbReference type="InterPro" id="IPR008869">
    <property type="entry name" value="MlaC/ttg2D"/>
</dbReference>
<dbReference type="EMBL" id="JBDIVE010000005">
    <property type="protein sequence ID" value="MEN3068994.1"/>
    <property type="molecule type" value="Genomic_DNA"/>
</dbReference>
<feature type="chain" id="PRO_5045492222" evidence="1">
    <location>
        <begin position="22"/>
        <end position="205"/>
    </location>
</feature>
<evidence type="ECO:0000313" key="3">
    <source>
        <dbReference type="Proteomes" id="UP001410394"/>
    </source>
</evidence>
<name>A0ABU9YZ08_9RHOO</name>
<dbReference type="RefSeq" id="WP_345919765.1">
    <property type="nucleotide sequence ID" value="NZ_JBDIVE010000005.1"/>
</dbReference>
<feature type="signal peptide" evidence="1">
    <location>
        <begin position="1"/>
        <end position="21"/>
    </location>
</feature>
<organism evidence="2 3">
    <name type="scientific">Uliginosibacterium sediminicola</name>
    <dbReference type="NCBI Taxonomy" id="2024550"/>
    <lineage>
        <taxon>Bacteria</taxon>
        <taxon>Pseudomonadati</taxon>
        <taxon>Pseudomonadota</taxon>
        <taxon>Betaproteobacteria</taxon>
        <taxon>Rhodocyclales</taxon>
        <taxon>Zoogloeaceae</taxon>
        <taxon>Uliginosibacterium</taxon>
    </lineage>
</organism>